<dbReference type="RefSeq" id="WP_380587349.1">
    <property type="nucleotide sequence ID" value="NZ_JBHSQJ010000111.1"/>
</dbReference>
<evidence type="ECO:0000313" key="2">
    <source>
        <dbReference type="Proteomes" id="UP001596174"/>
    </source>
</evidence>
<accession>A0ABW1G884</accession>
<gene>
    <name evidence="1" type="ORF">ACFP3V_24380</name>
</gene>
<protein>
    <submittedName>
        <fullName evidence="1">Uncharacterized protein</fullName>
    </submittedName>
</protein>
<name>A0ABW1G884_9ACTN</name>
<dbReference type="Proteomes" id="UP001596174">
    <property type="component" value="Unassembled WGS sequence"/>
</dbReference>
<keyword evidence="2" id="KW-1185">Reference proteome</keyword>
<evidence type="ECO:0000313" key="1">
    <source>
        <dbReference type="EMBL" id="MFC5910347.1"/>
    </source>
</evidence>
<comment type="caution">
    <text evidence="1">The sequence shown here is derived from an EMBL/GenBank/DDBJ whole genome shotgun (WGS) entry which is preliminary data.</text>
</comment>
<proteinExistence type="predicted"/>
<dbReference type="EMBL" id="JBHSQJ010000111">
    <property type="protein sequence ID" value="MFC5910347.1"/>
    <property type="molecule type" value="Genomic_DNA"/>
</dbReference>
<sequence length="67" mass="7873">MTELPGSVDRDILDHRIMQAIVAIRQALGCSIPQAIDEVDRRYWRLRQERPDEFSVPPEEWGRGFYS</sequence>
<organism evidence="1 2">
    <name type="scientific">Streptacidiphilus monticola</name>
    <dbReference type="NCBI Taxonomy" id="2161674"/>
    <lineage>
        <taxon>Bacteria</taxon>
        <taxon>Bacillati</taxon>
        <taxon>Actinomycetota</taxon>
        <taxon>Actinomycetes</taxon>
        <taxon>Kitasatosporales</taxon>
        <taxon>Streptomycetaceae</taxon>
        <taxon>Streptacidiphilus</taxon>
    </lineage>
</organism>
<reference evidence="2" key="1">
    <citation type="journal article" date="2019" name="Int. J. Syst. Evol. Microbiol.">
        <title>The Global Catalogue of Microorganisms (GCM) 10K type strain sequencing project: providing services to taxonomists for standard genome sequencing and annotation.</title>
        <authorList>
            <consortium name="The Broad Institute Genomics Platform"/>
            <consortium name="The Broad Institute Genome Sequencing Center for Infectious Disease"/>
            <person name="Wu L."/>
            <person name="Ma J."/>
        </authorList>
    </citation>
    <scope>NUCLEOTIDE SEQUENCE [LARGE SCALE GENOMIC DNA]</scope>
    <source>
        <strain evidence="2">JCM 4816</strain>
    </source>
</reference>